<evidence type="ECO:0000313" key="3">
    <source>
        <dbReference type="Proteomes" id="UP001367508"/>
    </source>
</evidence>
<feature type="transmembrane region" description="Helical" evidence="1">
    <location>
        <begin position="42"/>
        <end position="64"/>
    </location>
</feature>
<dbReference type="Proteomes" id="UP001367508">
    <property type="component" value="Unassembled WGS sequence"/>
</dbReference>
<gene>
    <name evidence="2" type="ORF">VNO77_27959</name>
</gene>
<keyword evidence="1" id="KW-0812">Transmembrane</keyword>
<name>A0AAN9QB04_CANGL</name>
<evidence type="ECO:0000313" key="2">
    <source>
        <dbReference type="EMBL" id="KAK7324423.1"/>
    </source>
</evidence>
<reference evidence="2 3" key="1">
    <citation type="submission" date="2024-01" db="EMBL/GenBank/DDBJ databases">
        <title>The genomes of 5 underutilized Papilionoideae crops provide insights into root nodulation and disease resistanc.</title>
        <authorList>
            <person name="Jiang F."/>
        </authorList>
    </citation>
    <scope>NUCLEOTIDE SEQUENCE [LARGE SCALE GENOMIC DNA]</scope>
    <source>
        <strain evidence="2">LVBAO_FW01</strain>
        <tissue evidence="2">Leaves</tissue>
    </source>
</reference>
<keyword evidence="1" id="KW-1133">Transmembrane helix</keyword>
<sequence length="87" mass="10090">MKKIGTNNFPFFDIFFSIFRDGNDNEERKSVVKHTSLRPISFCLHSTTYLSTLPILHFLLFLFLTRSSSPLVPLHAHLCIVLETKYS</sequence>
<keyword evidence="3" id="KW-1185">Reference proteome</keyword>
<organism evidence="2 3">
    <name type="scientific">Canavalia gladiata</name>
    <name type="common">Sword bean</name>
    <name type="synonym">Dolichos gladiatus</name>
    <dbReference type="NCBI Taxonomy" id="3824"/>
    <lineage>
        <taxon>Eukaryota</taxon>
        <taxon>Viridiplantae</taxon>
        <taxon>Streptophyta</taxon>
        <taxon>Embryophyta</taxon>
        <taxon>Tracheophyta</taxon>
        <taxon>Spermatophyta</taxon>
        <taxon>Magnoliopsida</taxon>
        <taxon>eudicotyledons</taxon>
        <taxon>Gunneridae</taxon>
        <taxon>Pentapetalae</taxon>
        <taxon>rosids</taxon>
        <taxon>fabids</taxon>
        <taxon>Fabales</taxon>
        <taxon>Fabaceae</taxon>
        <taxon>Papilionoideae</taxon>
        <taxon>50 kb inversion clade</taxon>
        <taxon>NPAAA clade</taxon>
        <taxon>indigoferoid/millettioid clade</taxon>
        <taxon>Phaseoleae</taxon>
        <taxon>Canavalia</taxon>
    </lineage>
</organism>
<accession>A0AAN9QB04</accession>
<evidence type="ECO:0000256" key="1">
    <source>
        <dbReference type="SAM" id="Phobius"/>
    </source>
</evidence>
<dbReference type="AlphaFoldDB" id="A0AAN9QB04"/>
<proteinExistence type="predicted"/>
<keyword evidence="1" id="KW-0472">Membrane</keyword>
<protein>
    <submittedName>
        <fullName evidence="2">Uncharacterized protein</fullName>
    </submittedName>
</protein>
<comment type="caution">
    <text evidence="2">The sequence shown here is derived from an EMBL/GenBank/DDBJ whole genome shotgun (WGS) entry which is preliminary data.</text>
</comment>
<dbReference type="EMBL" id="JAYMYQ010000006">
    <property type="protein sequence ID" value="KAK7324423.1"/>
    <property type="molecule type" value="Genomic_DNA"/>
</dbReference>